<feature type="domain" description="Hedgehog/Intein (Hint)" evidence="2">
    <location>
        <begin position="172"/>
        <end position="317"/>
    </location>
</feature>
<feature type="region of interest" description="Disordered" evidence="1">
    <location>
        <begin position="1"/>
        <end position="24"/>
    </location>
</feature>
<dbReference type="RefSeq" id="WP_311759344.1">
    <property type="nucleotide sequence ID" value="NZ_JAVRQI010000007.1"/>
</dbReference>
<evidence type="ECO:0000256" key="1">
    <source>
        <dbReference type="SAM" id="MobiDB-lite"/>
    </source>
</evidence>
<keyword evidence="4" id="KW-1185">Reference proteome</keyword>
<sequence>MATFSVSPDSIANGTIQQEDGNTVVSPDNLPIHDFLTSQGLDSSQATVVITISDEHIVDTEDLDGDGEPDAYVPNGTPLAGFEIDVYGDGSLVYTVLPQNPNQGTLSTNNQVSGNVSSFNGGFHIYDSDGLQVGELSGNLYLSSDGDFTAGENKVVAPQDNGGFVIDDLAVVCFTRGTWIETPAGPRRVEDLSVGDLITTLDHGPQAIRWIGSKRVVGAALARMPNLIPMRIAAGALGSGLPAADLVVSPQHRVLLSSGIARRMFGSEEVLVPAKKLASLPGVTQEAIGEVEYFHILMDRHEIVIANGTPTETLLTGPVALRSVGAEARREILALFPQLAVPGYPTQPARRIAEPGRAETLVKRHMKNERHLVAGSGFSGR</sequence>
<accession>A0ABU3EDD3</accession>
<name>A0ABU3EDD3_9RHOB</name>
<dbReference type="Proteomes" id="UP001251085">
    <property type="component" value="Unassembled WGS sequence"/>
</dbReference>
<comment type="caution">
    <text evidence="3">The sequence shown here is derived from an EMBL/GenBank/DDBJ whole genome shotgun (WGS) entry which is preliminary data.</text>
</comment>
<organism evidence="3 4">
    <name type="scientific">Paracoccus broussonetiae</name>
    <dbReference type="NCBI Taxonomy" id="3075834"/>
    <lineage>
        <taxon>Bacteria</taxon>
        <taxon>Pseudomonadati</taxon>
        <taxon>Pseudomonadota</taxon>
        <taxon>Alphaproteobacteria</taxon>
        <taxon>Rhodobacterales</taxon>
        <taxon>Paracoccaceae</taxon>
        <taxon>Paracoccus</taxon>
    </lineage>
</organism>
<gene>
    <name evidence="3" type="ORF">RM190_10275</name>
</gene>
<dbReference type="EMBL" id="JAVRQI010000007">
    <property type="protein sequence ID" value="MDT1062246.1"/>
    <property type="molecule type" value="Genomic_DNA"/>
</dbReference>
<dbReference type="Pfam" id="PF13403">
    <property type="entry name" value="Hint_2"/>
    <property type="match status" value="1"/>
</dbReference>
<reference evidence="4" key="1">
    <citation type="submission" date="2023-07" db="EMBL/GenBank/DDBJ databases">
        <title>Characterization of two Paracoccaceae strains isolated from Phycosphere and proposal of Xinfangfangia lacusdiani sp. nov.</title>
        <authorList>
            <person name="Deng Y."/>
            <person name="Zhang Y.Q."/>
        </authorList>
    </citation>
    <scope>NUCLEOTIDE SEQUENCE [LARGE SCALE GENOMIC DNA]</scope>
    <source>
        <strain evidence="4">CPCC 101403</strain>
    </source>
</reference>
<dbReference type="InterPro" id="IPR036844">
    <property type="entry name" value="Hint_dom_sf"/>
</dbReference>
<dbReference type="InterPro" id="IPR028992">
    <property type="entry name" value="Hedgehog/Intein_dom"/>
</dbReference>
<proteinExistence type="predicted"/>
<evidence type="ECO:0000259" key="2">
    <source>
        <dbReference type="Pfam" id="PF13403"/>
    </source>
</evidence>
<protein>
    <submittedName>
        <fullName evidence="3">Hint domain-containing protein</fullName>
    </submittedName>
</protein>
<dbReference type="SUPFAM" id="SSF51294">
    <property type="entry name" value="Hedgehog/intein (Hint) domain"/>
    <property type="match status" value="1"/>
</dbReference>
<evidence type="ECO:0000313" key="4">
    <source>
        <dbReference type="Proteomes" id="UP001251085"/>
    </source>
</evidence>
<evidence type="ECO:0000313" key="3">
    <source>
        <dbReference type="EMBL" id="MDT1062246.1"/>
    </source>
</evidence>